<dbReference type="Gene3D" id="3.40.50.300">
    <property type="entry name" value="P-loop containing nucleotide triphosphate hydrolases"/>
    <property type="match status" value="2"/>
</dbReference>
<feature type="compositionally biased region" description="Basic residues" evidence="11">
    <location>
        <begin position="13"/>
        <end position="25"/>
    </location>
</feature>
<dbReference type="PANTHER" id="PTHR45418:SF1">
    <property type="entry name" value="CANCER_TESTIS ANTIGEN 55"/>
    <property type="match status" value="1"/>
</dbReference>
<keyword evidence="6" id="KW-0378">Hydrolase</keyword>
<evidence type="ECO:0000313" key="13">
    <source>
        <dbReference type="EMBL" id="KDR19239.1"/>
    </source>
</evidence>
<dbReference type="InterPro" id="IPR047187">
    <property type="entry name" value="SF1_C_Upf1"/>
</dbReference>
<dbReference type="GO" id="GO:0003723">
    <property type="term" value="F:RNA binding"/>
    <property type="evidence" value="ECO:0007669"/>
    <property type="project" value="InterPro"/>
</dbReference>
<evidence type="ECO:0000256" key="10">
    <source>
        <dbReference type="ARBA" id="ARBA00047984"/>
    </source>
</evidence>
<dbReference type="Pfam" id="PF21634">
    <property type="entry name" value="MOV-10_beta-barrel"/>
    <property type="match status" value="1"/>
</dbReference>
<evidence type="ECO:0000313" key="14">
    <source>
        <dbReference type="Proteomes" id="UP000027135"/>
    </source>
</evidence>
<keyword evidence="8" id="KW-0067">ATP-binding</keyword>
<dbReference type="EC" id="3.6.4.13" evidence="3"/>
<dbReference type="STRING" id="136037.A0A067RGC4"/>
<dbReference type="InterPro" id="IPR041677">
    <property type="entry name" value="DNA2/NAM7_AAA_11"/>
</dbReference>
<dbReference type="GO" id="GO:0005737">
    <property type="term" value="C:cytoplasm"/>
    <property type="evidence" value="ECO:0007669"/>
    <property type="project" value="UniProtKB-SubCell"/>
</dbReference>
<evidence type="ECO:0000256" key="4">
    <source>
        <dbReference type="ARBA" id="ARBA00022490"/>
    </source>
</evidence>
<keyword evidence="14" id="KW-1185">Reference proteome</keyword>
<comment type="similarity">
    <text evidence="2">Belongs to the DNA2/NAM7 helicase family. SDE3 subfamily.</text>
</comment>
<dbReference type="GO" id="GO:0005694">
    <property type="term" value="C:chromosome"/>
    <property type="evidence" value="ECO:0007669"/>
    <property type="project" value="UniProtKB-ARBA"/>
</dbReference>
<evidence type="ECO:0000256" key="9">
    <source>
        <dbReference type="ARBA" id="ARBA00023158"/>
    </source>
</evidence>
<evidence type="ECO:0000259" key="12">
    <source>
        <dbReference type="SMART" id="SM00382"/>
    </source>
</evidence>
<dbReference type="SMART" id="SM00382">
    <property type="entry name" value="AAA"/>
    <property type="match status" value="1"/>
</dbReference>
<proteinExistence type="inferred from homology"/>
<dbReference type="PANTHER" id="PTHR45418">
    <property type="entry name" value="CANCER/TESTIS ANTIGEN 55"/>
    <property type="match status" value="1"/>
</dbReference>
<evidence type="ECO:0000256" key="6">
    <source>
        <dbReference type="ARBA" id="ARBA00022801"/>
    </source>
</evidence>
<dbReference type="AlphaFoldDB" id="A0A067RGC4"/>
<dbReference type="InterPro" id="IPR041679">
    <property type="entry name" value="DNA2/NAM7-like_C"/>
</dbReference>
<evidence type="ECO:0000256" key="11">
    <source>
        <dbReference type="SAM" id="MobiDB-lite"/>
    </source>
</evidence>
<comment type="catalytic activity">
    <reaction evidence="10">
        <text>ATP + H2O = ADP + phosphate + H(+)</text>
        <dbReference type="Rhea" id="RHEA:13065"/>
        <dbReference type="ChEBI" id="CHEBI:15377"/>
        <dbReference type="ChEBI" id="CHEBI:15378"/>
        <dbReference type="ChEBI" id="CHEBI:30616"/>
        <dbReference type="ChEBI" id="CHEBI:43474"/>
        <dbReference type="ChEBI" id="CHEBI:456216"/>
        <dbReference type="EC" id="3.6.4.13"/>
    </reaction>
</comment>
<dbReference type="CDD" id="cd18038">
    <property type="entry name" value="DEXXQc_Helz-like"/>
    <property type="match status" value="1"/>
</dbReference>
<dbReference type="InterPro" id="IPR027417">
    <property type="entry name" value="P-loop_NTPase"/>
</dbReference>
<evidence type="ECO:0000256" key="7">
    <source>
        <dbReference type="ARBA" id="ARBA00022806"/>
    </source>
</evidence>
<dbReference type="FunFam" id="3.40.50.300:FF:000326">
    <property type="entry name" value="P-loop containing nucleoside triphosphate hydrolase"/>
    <property type="match status" value="1"/>
</dbReference>
<dbReference type="Pfam" id="PF13086">
    <property type="entry name" value="AAA_11"/>
    <property type="match status" value="2"/>
</dbReference>
<evidence type="ECO:0000256" key="3">
    <source>
        <dbReference type="ARBA" id="ARBA00012552"/>
    </source>
</evidence>
<feature type="domain" description="AAA+ ATPase" evidence="12">
    <location>
        <begin position="476"/>
        <end position="676"/>
    </location>
</feature>
<dbReference type="GO" id="GO:0032574">
    <property type="term" value="F:5'-3' RNA helicase activity"/>
    <property type="evidence" value="ECO:0007669"/>
    <property type="project" value="InterPro"/>
</dbReference>
<dbReference type="EMBL" id="KK852657">
    <property type="protein sequence ID" value="KDR19239.1"/>
    <property type="molecule type" value="Genomic_DNA"/>
</dbReference>
<evidence type="ECO:0000256" key="2">
    <source>
        <dbReference type="ARBA" id="ARBA00005601"/>
    </source>
</evidence>
<name>A0A067RGC4_ZOONE</name>
<dbReference type="OMA" id="CRWEYLP"/>
<keyword evidence="9" id="KW-0943">RNA-mediated gene silencing</keyword>
<accession>A0A067RGC4</accession>
<dbReference type="GO" id="GO:0005524">
    <property type="term" value="F:ATP binding"/>
    <property type="evidence" value="ECO:0007669"/>
    <property type="project" value="UniProtKB-KW"/>
</dbReference>
<feature type="region of interest" description="Disordered" evidence="11">
    <location>
        <begin position="1"/>
        <end position="27"/>
    </location>
</feature>
<gene>
    <name evidence="13" type="ORF">L798_06294</name>
</gene>
<keyword evidence="7 13" id="KW-0347">Helicase</keyword>
<protein>
    <recommendedName>
        <fullName evidence="3">RNA helicase</fullName>
        <ecNumber evidence="3">3.6.4.13</ecNumber>
    </recommendedName>
</protein>
<dbReference type="eggNOG" id="KOG1804">
    <property type="taxonomic scope" value="Eukaryota"/>
</dbReference>
<dbReference type="InterPro" id="IPR049080">
    <property type="entry name" value="MOV-10-like_beta-barrel"/>
</dbReference>
<sequence length="922" mass="104547">MVPAVVPSNMTKARGKKLQQKKNKSRGAVGPTFCHLCGIEAEDSVAFQTIHLEERRHKYNYLLALFKERRKTKAKDRHGVKVDVFSRGNKVPSSADGTVKSIIDTETSKLDYEFEVMYTGVMKNRYITLIRVMLLHPYKAFRAEDDLDISTGAEVKIRLHKGASYMVKVTFQNCGIGTYGVPVCFTFERETSSSMKVFDIIKTMVVNVTLSGHSIGNAESHKESPFTGEPWLGGNVTIPGNLRNGKRITRLLKYSIPDELKILFGQNLLPWDGIDLHMTKQLLALLTLFDDNLGKDNYANYFHSLLYLDEYETLYSLERYNMSNVSLEIVSDKCLKLEVPGLAERRPSVLKRDLIYIKEFVGRDEWACTQYECLVADVTDTYIRICDFDSKLMESLESNPDLRFSVRFTLNRFPFYVMHQAIDQLVDKGMFHAVFPTDLNFPVLRIKGHIEFINPLIETNPEQQKAVENILLGTSRPAPYIIFGPPGTGKTVTVVEAILQVKKKIRESYILVCAPSNAACDLLAQKLIAHCTTEELLRLHSSSRDWTAVPEDLHPYSNRSEGTYSFPDEKQIQSYRIIVCTLINSEKLQHKVNGADFTHVFIDECGQALEPGALVPLAGILGKASRDQAGGQVILAGDPLQLGPVCHSKKAEGFGLGLSLLERLMMKCELYMKNTEEGSYNNRFITKLRRNFRSHELILELPNTLFYDGELIPACGVDVTNDRVKNLENDPRFNLAVVFHGVLGHEKKEGRSPSFFNEYELDAVVCYVGKLLEGGPSREPVEQKDIGIIAPYIRQVYKLKYRLKQKGWENVEVGTTEIFQGREKRVILISTVRSNRNLLAHDSKFGLGFVANAKRFNVAVTRACSLLIIVGNPHLLENDANWRNLIYLTQKLKSYRGCKYSPRRDDAWMEQVINRFEKLSAD</sequence>
<dbReference type="GO" id="GO:0016787">
    <property type="term" value="F:hydrolase activity"/>
    <property type="evidence" value="ECO:0007669"/>
    <property type="project" value="UniProtKB-KW"/>
</dbReference>
<dbReference type="InParanoid" id="A0A067RGC4"/>
<keyword evidence="4" id="KW-0963">Cytoplasm</keyword>
<dbReference type="Pfam" id="PF13087">
    <property type="entry name" value="AAA_12"/>
    <property type="match status" value="1"/>
</dbReference>
<comment type="subcellular location">
    <subcellularLocation>
        <location evidence="1">Cytoplasm</location>
    </subcellularLocation>
</comment>
<dbReference type="Proteomes" id="UP000027135">
    <property type="component" value="Unassembled WGS sequence"/>
</dbReference>
<evidence type="ECO:0000256" key="5">
    <source>
        <dbReference type="ARBA" id="ARBA00022741"/>
    </source>
</evidence>
<dbReference type="GO" id="GO:0031047">
    <property type="term" value="P:regulatory ncRNA-mediated gene silencing"/>
    <property type="evidence" value="ECO:0007669"/>
    <property type="project" value="UniProtKB-KW"/>
</dbReference>
<organism evidence="13 14">
    <name type="scientific">Zootermopsis nevadensis</name>
    <name type="common">Dampwood termite</name>
    <dbReference type="NCBI Taxonomy" id="136037"/>
    <lineage>
        <taxon>Eukaryota</taxon>
        <taxon>Metazoa</taxon>
        <taxon>Ecdysozoa</taxon>
        <taxon>Arthropoda</taxon>
        <taxon>Hexapoda</taxon>
        <taxon>Insecta</taxon>
        <taxon>Pterygota</taxon>
        <taxon>Neoptera</taxon>
        <taxon>Polyneoptera</taxon>
        <taxon>Dictyoptera</taxon>
        <taxon>Blattodea</taxon>
        <taxon>Blattoidea</taxon>
        <taxon>Termitoidae</taxon>
        <taxon>Termopsidae</taxon>
        <taxon>Zootermopsis</taxon>
    </lineage>
</organism>
<dbReference type="InterPro" id="IPR026122">
    <property type="entry name" value="MOV-10/SDE3_DEXXQ/H-box"/>
</dbReference>
<reference evidence="13 14" key="1">
    <citation type="journal article" date="2014" name="Nat. Commun.">
        <title>Molecular traces of alternative social organization in a termite genome.</title>
        <authorList>
            <person name="Terrapon N."/>
            <person name="Li C."/>
            <person name="Robertson H.M."/>
            <person name="Ji L."/>
            <person name="Meng X."/>
            <person name="Booth W."/>
            <person name="Chen Z."/>
            <person name="Childers C.P."/>
            <person name="Glastad K.M."/>
            <person name="Gokhale K."/>
            <person name="Gowin J."/>
            <person name="Gronenberg W."/>
            <person name="Hermansen R.A."/>
            <person name="Hu H."/>
            <person name="Hunt B.G."/>
            <person name="Huylmans A.K."/>
            <person name="Khalil S.M."/>
            <person name="Mitchell R.D."/>
            <person name="Munoz-Torres M.C."/>
            <person name="Mustard J.A."/>
            <person name="Pan H."/>
            <person name="Reese J.T."/>
            <person name="Scharf M.E."/>
            <person name="Sun F."/>
            <person name="Vogel H."/>
            <person name="Xiao J."/>
            <person name="Yang W."/>
            <person name="Yang Z."/>
            <person name="Yang Z."/>
            <person name="Zhou J."/>
            <person name="Zhu J."/>
            <person name="Brent C.S."/>
            <person name="Elsik C.G."/>
            <person name="Goodisman M.A."/>
            <person name="Liberles D.A."/>
            <person name="Roe R.M."/>
            <person name="Vargo E.L."/>
            <person name="Vilcinskas A."/>
            <person name="Wang J."/>
            <person name="Bornberg-Bauer E."/>
            <person name="Korb J."/>
            <person name="Zhang G."/>
            <person name="Liebig J."/>
        </authorList>
    </citation>
    <scope>NUCLEOTIDE SEQUENCE [LARGE SCALE GENOMIC DNA]</scope>
    <source>
        <tissue evidence="13">Whole organism</tissue>
    </source>
</reference>
<dbReference type="CDD" id="cd18808">
    <property type="entry name" value="SF1_C_Upf1"/>
    <property type="match status" value="1"/>
</dbReference>
<dbReference type="OrthoDB" id="6513042at2759"/>
<evidence type="ECO:0000256" key="1">
    <source>
        <dbReference type="ARBA" id="ARBA00004496"/>
    </source>
</evidence>
<dbReference type="InterPro" id="IPR049077">
    <property type="entry name" value="MOV-10_Ig-like"/>
</dbReference>
<keyword evidence="5" id="KW-0547">Nucleotide-binding</keyword>
<dbReference type="SUPFAM" id="SSF52540">
    <property type="entry name" value="P-loop containing nucleoside triphosphate hydrolases"/>
    <property type="match status" value="1"/>
</dbReference>
<dbReference type="Pfam" id="PF21633">
    <property type="entry name" value="MOV-10_Ig-like"/>
    <property type="match status" value="1"/>
</dbReference>
<dbReference type="InterPro" id="IPR003593">
    <property type="entry name" value="AAA+_ATPase"/>
</dbReference>
<evidence type="ECO:0000256" key="8">
    <source>
        <dbReference type="ARBA" id="ARBA00022840"/>
    </source>
</evidence>